<name>A0A2W7C5H9_9HYPH</name>
<dbReference type="Proteomes" id="UP000248616">
    <property type="component" value="Unassembled WGS sequence"/>
</dbReference>
<organism evidence="1 2">
    <name type="scientific">Mesorhizobium kowhaii</name>
    <dbReference type="NCBI Taxonomy" id="1300272"/>
    <lineage>
        <taxon>Bacteria</taxon>
        <taxon>Pseudomonadati</taxon>
        <taxon>Pseudomonadota</taxon>
        <taxon>Alphaproteobacteria</taxon>
        <taxon>Hyphomicrobiales</taxon>
        <taxon>Phyllobacteriaceae</taxon>
        <taxon>Mesorhizobium</taxon>
    </lineage>
</organism>
<comment type="caution">
    <text evidence="1">The sequence shown here is derived from an EMBL/GenBank/DDBJ whole genome shotgun (WGS) entry which is preliminary data.</text>
</comment>
<accession>A0A2W7C5H9</accession>
<reference evidence="2" key="1">
    <citation type="submission" date="2017-03" db="EMBL/GenBank/DDBJ databases">
        <authorList>
            <person name="Safronova V.I."/>
            <person name="Sazanova A.L."/>
            <person name="Chirak E.R."/>
        </authorList>
    </citation>
    <scope>NUCLEOTIDE SEQUENCE [LARGE SCALE GENOMIC DNA]</scope>
    <source>
        <strain evidence="2">Ach-343</strain>
    </source>
</reference>
<sequence>MESDTGLDGFLTENLPFETEVSRTNGMAFNLARRINRECHSLIFNNAEVRNRDGQSMLVAALFLRVLQFQAGILLLGKGLVASGKVAIRAELEAVFAVRAIAANEANFRAFVNDDLRERLDLIKKARKYDYPILLRLREAISDEDFAQLKKQVEGAGATKKVTTAALSEQAELHHLYVSAYSILSRAAHSGVRELDAHLIVGPNGEVQEIDYAPELDGVKDMLLTACDFILLGSDAVCHQFEISSFADMRRELSKVMADMESSRQDPQ</sequence>
<gene>
    <name evidence="1" type="ORF">B5V02_18630</name>
</gene>
<evidence type="ECO:0000313" key="1">
    <source>
        <dbReference type="EMBL" id="PZV37078.1"/>
    </source>
</evidence>
<dbReference type="Pfam" id="PF18928">
    <property type="entry name" value="DUF5677"/>
    <property type="match status" value="1"/>
</dbReference>
<dbReference type="InterPro" id="IPR043733">
    <property type="entry name" value="DUF5677"/>
</dbReference>
<protein>
    <submittedName>
        <fullName evidence="1">Uncharacterized protein</fullName>
    </submittedName>
</protein>
<dbReference type="AlphaFoldDB" id="A0A2W7C5H9"/>
<dbReference type="EMBL" id="MZXV01000038">
    <property type="protein sequence ID" value="PZV37078.1"/>
    <property type="molecule type" value="Genomic_DNA"/>
</dbReference>
<proteinExistence type="predicted"/>
<dbReference type="OrthoDB" id="9076683at2"/>
<keyword evidence="2" id="KW-1185">Reference proteome</keyword>
<dbReference type="RefSeq" id="WP_111545638.1">
    <property type="nucleotide sequence ID" value="NZ_MZXV01000038.1"/>
</dbReference>
<evidence type="ECO:0000313" key="2">
    <source>
        <dbReference type="Proteomes" id="UP000248616"/>
    </source>
</evidence>